<feature type="transmembrane region" description="Helical" evidence="2">
    <location>
        <begin position="168"/>
        <end position="187"/>
    </location>
</feature>
<gene>
    <name evidence="3" type="ORF">DQ384_08055</name>
</gene>
<dbReference type="Proteomes" id="UP000253094">
    <property type="component" value="Unassembled WGS sequence"/>
</dbReference>
<sequence length="219" mass="24489">MVVRCSCLALVFLLAAFAVWWVRYKSPLYQSVVTVAFITKTNHFQGEVYDHFTDNHIFMALATARYFDNPSTRERLREMGGTADFSYKVAHWGNEELPVYGQPYATLQSLSADPKDSIDTLNLALKLLTQKVDKLQTSSGANGRVMIKWETIGSIFGPQRQPLQKSRATVGIGLIAVLASVAVMSATRDRSRRDAGRPSDHLMMTTVRRPRPPHLGTNT</sequence>
<feature type="compositionally biased region" description="Basic and acidic residues" evidence="1">
    <location>
        <begin position="187"/>
        <end position="200"/>
    </location>
</feature>
<comment type="caution">
    <text evidence="3">The sequence shown here is derived from an EMBL/GenBank/DDBJ whole genome shotgun (WGS) entry which is preliminary data.</text>
</comment>
<reference evidence="3 4" key="1">
    <citation type="submission" date="2018-06" db="EMBL/GenBank/DDBJ databases">
        <title>Sphaerisporangium craniellae sp. nov., isolated from a marine sponge in the South China Sea.</title>
        <authorList>
            <person name="Li L."/>
        </authorList>
    </citation>
    <scope>NUCLEOTIDE SEQUENCE [LARGE SCALE GENOMIC DNA]</scope>
    <source>
        <strain evidence="3 4">CCTCC AA 208026</strain>
    </source>
</reference>
<accession>A0A367FMB1</accession>
<evidence type="ECO:0000313" key="3">
    <source>
        <dbReference type="EMBL" id="RCG31526.1"/>
    </source>
</evidence>
<keyword evidence="2" id="KW-0812">Transmembrane</keyword>
<keyword evidence="2" id="KW-0472">Membrane</keyword>
<name>A0A367FMB1_9ACTN</name>
<dbReference type="EMBL" id="QOIL01000004">
    <property type="protein sequence ID" value="RCG31526.1"/>
    <property type="molecule type" value="Genomic_DNA"/>
</dbReference>
<evidence type="ECO:0000256" key="2">
    <source>
        <dbReference type="SAM" id="Phobius"/>
    </source>
</evidence>
<evidence type="ECO:0000256" key="1">
    <source>
        <dbReference type="SAM" id="MobiDB-lite"/>
    </source>
</evidence>
<proteinExistence type="predicted"/>
<keyword evidence="2" id="KW-1133">Transmembrane helix</keyword>
<dbReference type="AlphaFoldDB" id="A0A367FMB1"/>
<keyword evidence="4" id="KW-1185">Reference proteome</keyword>
<evidence type="ECO:0000313" key="4">
    <source>
        <dbReference type="Proteomes" id="UP000253094"/>
    </source>
</evidence>
<organism evidence="3 4">
    <name type="scientific">Sphaerisporangium album</name>
    <dbReference type="NCBI Taxonomy" id="509200"/>
    <lineage>
        <taxon>Bacteria</taxon>
        <taxon>Bacillati</taxon>
        <taxon>Actinomycetota</taxon>
        <taxon>Actinomycetes</taxon>
        <taxon>Streptosporangiales</taxon>
        <taxon>Streptosporangiaceae</taxon>
        <taxon>Sphaerisporangium</taxon>
    </lineage>
</organism>
<protein>
    <submittedName>
        <fullName evidence="3">Uncharacterized protein</fullName>
    </submittedName>
</protein>
<feature type="region of interest" description="Disordered" evidence="1">
    <location>
        <begin position="187"/>
        <end position="219"/>
    </location>
</feature>